<accession>A0ABR9MNG7</accession>
<dbReference type="RefSeq" id="WP_192848135.1">
    <property type="nucleotide sequence ID" value="NZ_JADAQV010000001.1"/>
</dbReference>
<reference evidence="3 4" key="1">
    <citation type="submission" date="2020-09" db="EMBL/GenBank/DDBJ databases">
        <title>Bombella mellium and Bombella favum sp. nov., two novel species isolated from honey of Apis mellifera.</title>
        <authorList>
            <person name="Hilgarth M."/>
            <person name="Redwitz J."/>
            <person name="Ehrmann M.A."/>
            <person name="Vogel R.F."/>
            <person name="Jakob F."/>
        </authorList>
    </citation>
    <scope>NUCLEOTIDE SEQUENCE [LARGE SCALE GENOMIC DNA]</scope>
    <source>
        <strain evidence="3 4">MRM1</strain>
    </source>
</reference>
<evidence type="ECO:0000313" key="4">
    <source>
        <dbReference type="Proteomes" id="UP000599085"/>
    </source>
</evidence>
<protein>
    <submittedName>
        <fullName evidence="3">DNA primase</fullName>
    </submittedName>
</protein>
<dbReference type="Pfam" id="PF05272">
    <property type="entry name" value="VapE-like_dom"/>
    <property type="match status" value="1"/>
</dbReference>
<gene>
    <name evidence="3" type="ORF">IGM82_02035</name>
</gene>
<name>A0ABR9MNG7_9PROT</name>
<dbReference type="InterPro" id="IPR007936">
    <property type="entry name" value="VapE-like_dom"/>
</dbReference>
<comment type="caution">
    <text evidence="3">The sequence shown here is derived from an EMBL/GenBank/DDBJ whole genome shotgun (WGS) entry which is preliminary data.</text>
</comment>
<dbReference type="PANTHER" id="PTHR34985:SF1">
    <property type="entry name" value="SLR0554 PROTEIN"/>
    <property type="match status" value="1"/>
</dbReference>
<organism evidence="3 4">
    <name type="scientific">Bombella apis</name>
    <dbReference type="NCBI Taxonomy" id="1785988"/>
    <lineage>
        <taxon>Bacteria</taxon>
        <taxon>Pseudomonadati</taxon>
        <taxon>Pseudomonadota</taxon>
        <taxon>Alphaproteobacteria</taxon>
        <taxon>Acetobacterales</taxon>
        <taxon>Acetobacteraceae</taxon>
        <taxon>Bombella</taxon>
    </lineage>
</organism>
<feature type="region of interest" description="Disordered" evidence="1">
    <location>
        <begin position="1"/>
        <end position="21"/>
    </location>
</feature>
<sequence length="420" mass="47552">MSNVTKMPEQQGMKWQAALTRSDKGTTHANVNNAMVFLRHLPEISGVMQLNEFTCATLVTRSPPPLISDGPTLAGPYPRLATEADYTAIQSFLQRRGGVNFTFPVISQAINTMAASQTVHPVREWLSALCWDLEPRLRRWLSTVFGCPDDKYHADVGMKFLVAAVSRIYRPGCKFDYVPVFKGAQGIGKSTALRVLFSDEWFKEDLHKDLGSKDAAAGLVGAWGVELGELQSMMKSSIEDTKAFLSRQVDKYRPAYGRLEVVRERQCVFAGTTNSDGYLTDSTGNRRFWPVDCEKADVQWLKDNREQLWAEAVHYFRQGKTELYLDDDAVRQMAERKQADNMVVDAWEEPIREWLEQRGSLVDEGVTIHEVLAHGVGVTNERMTMAQQRRAGDVLRALGLEKKDKRIRGKGIQKIWFKKE</sequence>
<evidence type="ECO:0000313" key="3">
    <source>
        <dbReference type="EMBL" id="MBE1723198.1"/>
    </source>
</evidence>
<keyword evidence="4" id="KW-1185">Reference proteome</keyword>
<proteinExistence type="predicted"/>
<evidence type="ECO:0000256" key="1">
    <source>
        <dbReference type="SAM" id="MobiDB-lite"/>
    </source>
</evidence>
<dbReference type="Proteomes" id="UP000599085">
    <property type="component" value="Unassembled WGS sequence"/>
</dbReference>
<evidence type="ECO:0000259" key="2">
    <source>
        <dbReference type="Pfam" id="PF05272"/>
    </source>
</evidence>
<feature type="domain" description="Virulence-associated protein E-like" evidence="2">
    <location>
        <begin position="127"/>
        <end position="339"/>
    </location>
</feature>
<dbReference type="EMBL" id="JADAQV010000001">
    <property type="protein sequence ID" value="MBE1723198.1"/>
    <property type="molecule type" value="Genomic_DNA"/>
</dbReference>
<dbReference type="PANTHER" id="PTHR34985">
    <property type="entry name" value="SLR0554 PROTEIN"/>
    <property type="match status" value="1"/>
</dbReference>